<protein>
    <submittedName>
        <fullName evidence="2">Uncharacterized protein</fullName>
    </submittedName>
</protein>
<reference evidence="2 3" key="1">
    <citation type="submission" date="2024-05" db="EMBL/GenBank/DDBJ databases">
        <title>Genome sequencing and assembly of Indian major carp, Cirrhinus mrigala (Hamilton, 1822).</title>
        <authorList>
            <person name="Mohindra V."/>
            <person name="Chowdhury L.M."/>
            <person name="Lal K."/>
            <person name="Jena J.K."/>
        </authorList>
    </citation>
    <scope>NUCLEOTIDE SEQUENCE [LARGE SCALE GENOMIC DNA]</scope>
    <source>
        <strain evidence="2">CM1030</strain>
        <tissue evidence="2">Blood</tissue>
    </source>
</reference>
<feature type="non-terminal residue" evidence="2">
    <location>
        <position position="61"/>
    </location>
</feature>
<accession>A0ABD0NXE1</accession>
<sequence length="61" mass="6943">QTLDYKNGYALPRRPTVGIGQDPLLERNQLIRDIPNLTYGTDTHRPPPLDFIPAHAAYDKK</sequence>
<evidence type="ECO:0000313" key="3">
    <source>
        <dbReference type="Proteomes" id="UP001529510"/>
    </source>
</evidence>
<dbReference type="AlphaFoldDB" id="A0ABD0NXE1"/>
<comment type="caution">
    <text evidence="2">The sequence shown here is derived from an EMBL/GenBank/DDBJ whole genome shotgun (WGS) entry which is preliminary data.</text>
</comment>
<evidence type="ECO:0000256" key="1">
    <source>
        <dbReference type="SAM" id="MobiDB-lite"/>
    </source>
</evidence>
<name>A0ABD0NXE1_CIRMR</name>
<dbReference type="Proteomes" id="UP001529510">
    <property type="component" value="Unassembled WGS sequence"/>
</dbReference>
<gene>
    <name evidence="2" type="ORF">M9458_040921</name>
</gene>
<dbReference type="EMBL" id="JAMKFB020000020">
    <property type="protein sequence ID" value="KAL0165168.1"/>
    <property type="molecule type" value="Genomic_DNA"/>
</dbReference>
<feature type="region of interest" description="Disordered" evidence="1">
    <location>
        <begin position="37"/>
        <end position="61"/>
    </location>
</feature>
<feature type="non-terminal residue" evidence="2">
    <location>
        <position position="1"/>
    </location>
</feature>
<proteinExistence type="predicted"/>
<evidence type="ECO:0000313" key="2">
    <source>
        <dbReference type="EMBL" id="KAL0165168.1"/>
    </source>
</evidence>
<keyword evidence="3" id="KW-1185">Reference proteome</keyword>
<organism evidence="2 3">
    <name type="scientific">Cirrhinus mrigala</name>
    <name type="common">Mrigala</name>
    <dbReference type="NCBI Taxonomy" id="683832"/>
    <lineage>
        <taxon>Eukaryota</taxon>
        <taxon>Metazoa</taxon>
        <taxon>Chordata</taxon>
        <taxon>Craniata</taxon>
        <taxon>Vertebrata</taxon>
        <taxon>Euteleostomi</taxon>
        <taxon>Actinopterygii</taxon>
        <taxon>Neopterygii</taxon>
        <taxon>Teleostei</taxon>
        <taxon>Ostariophysi</taxon>
        <taxon>Cypriniformes</taxon>
        <taxon>Cyprinidae</taxon>
        <taxon>Labeoninae</taxon>
        <taxon>Labeonini</taxon>
        <taxon>Cirrhinus</taxon>
    </lineage>
</organism>